<dbReference type="PANTHER" id="PTHR14038:SF0">
    <property type="entry name" value="LP18708P"/>
    <property type="match status" value="1"/>
</dbReference>
<protein>
    <recommendedName>
        <fullName evidence="3">BAT2 N-terminal domain-containing protein</fullName>
    </recommendedName>
</protein>
<proteinExistence type="predicted"/>
<dbReference type="Pfam" id="PF07001">
    <property type="entry name" value="BAT2_N"/>
    <property type="match status" value="1"/>
</dbReference>
<keyword evidence="5" id="KW-1185">Reference proteome</keyword>
<feature type="compositionally biased region" description="Pro residues" evidence="2">
    <location>
        <begin position="71"/>
        <end position="81"/>
    </location>
</feature>
<feature type="non-terminal residue" evidence="4">
    <location>
        <position position="1"/>
    </location>
</feature>
<sequence>GESSEPHLQRNTAVRRHGMQTLGKVTTPRRPPANLPSLKAEHSGSDPSVSLVPSGGTGWGTKPGETGPSPNSQPTPQPPSTTTPVTCGENNHRKYNEQRRQNLEFGDVRRRWSEFPRPPVAAIPARISKSIWGGSGPGPPWKWRRRHERRRRTRRPIRARATTPPADGRQLDIRRRHGPERWKWRRRRSSARRGLAQPCDQPTSAAVPSAASSARARLFIQVKLGPFWSGRGPGRPRLEYGRRKFNIRWRTSAVAICGRQHDRALSVSQCHTEFPAKSVRIFDDHAADFGRPVIQFDKFLNLPE</sequence>
<name>A0A6H5GW27_9HEMI</name>
<organism evidence="4 5">
    <name type="scientific">Nesidiocoris tenuis</name>
    <dbReference type="NCBI Taxonomy" id="355587"/>
    <lineage>
        <taxon>Eukaryota</taxon>
        <taxon>Metazoa</taxon>
        <taxon>Ecdysozoa</taxon>
        <taxon>Arthropoda</taxon>
        <taxon>Hexapoda</taxon>
        <taxon>Insecta</taxon>
        <taxon>Pterygota</taxon>
        <taxon>Neoptera</taxon>
        <taxon>Paraneoptera</taxon>
        <taxon>Hemiptera</taxon>
        <taxon>Heteroptera</taxon>
        <taxon>Panheteroptera</taxon>
        <taxon>Cimicomorpha</taxon>
        <taxon>Miridae</taxon>
        <taxon>Dicyphina</taxon>
        <taxon>Nesidiocoris</taxon>
    </lineage>
</organism>
<dbReference type="InterPro" id="IPR033184">
    <property type="entry name" value="PRRC2"/>
</dbReference>
<keyword evidence="1" id="KW-0597">Phosphoprotein</keyword>
<evidence type="ECO:0000313" key="5">
    <source>
        <dbReference type="Proteomes" id="UP000479000"/>
    </source>
</evidence>
<dbReference type="Proteomes" id="UP000479000">
    <property type="component" value="Unassembled WGS sequence"/>
</dbReference>
<feature type="region of interest" description="Disordered" evidence="2">
    <location>
        <begin position="183"/>
        <end position="206"/>
    </location>
</feature>
<dbReference type="AlphaFoldDB" id="A0A6H5GW27"/>
<dbReference type="OrthoDB" id="1939715at2759"/>
<evidence type="ECO:0000313" key="4">
    <source>
        <dbReference type="EMBL" id="CAB0008675.1"/>
    </source>
</evidence>
<evidence type="ECO:0000259" key="3">
    <source>
        <dbReference type="Pfam" id="PF07001"/>
    </source>
</evidence>
<feature type="compositionally biased region" description="Basic residues" evidence="2">
    <location>
        <begin position="142"/>
        <end position="153"/>
    </location>
</feature>
<dbReference type="InterPro" id="IPR009738">
    <property type="entry name" value="BAT2_N"/>
</dbReference>
<evidence type="ECO:0000256" key="1">
    <source>
        <dbReference type="ARBA" id="ARBA00022553"/>
    </source>
</evidence>
<evidence type="ECO:0000256" key="2">
    <source>
        <dbReference type="SAM" id="MobiDB-lite"/>
    </source>
</evidence>
<feature type="region of interest" description="Disordered" evidence="2">
    <location>
        <begin position="129"/>
        <end position="153"/>
    </location>
</feature>
<feature type="domain" description="BAT2 N-terminal" evidence="3">
    <location>
        <begin position="1"/>
        <end position="77"/>
    </location>
</feature>
<feature type="region of interest" description="Disordered" evidence="2">
    <location>
        <begin position="1"/>
        <end position="92"/>
    </location>
</feature>
<reference evidence="4 5" key="1">
    <citation type="submission" date="2020-02" db="EMBL/GenBank/DDBJ databases">
        <authorList>
            <person name="Ferguson B K."/>
        </authorList>
    </citation>
    <scope>NUCLEOTIDE SEQUENCE [LARGE SCALE GENOMIC DNA]</scope>
</reference>
<dbReference type="GO" id="GO:0030154">
    <property type="term" value="P:cell differentiation"/>
    <property type="evidence" value="ECO:0007669"/>
    <property type="project" value="TreeGrafter"/>
</dbReference>
<gene>
    <name evidence="4" type="ORF">NTEN_LOCUS13921</name>
</gene>
<dbReference type="PANTHER" id="PTHR14038">
    <property type="entry name" value="BAT2 HLA-B-ASSOCIATED TRANSCRIPT 2"/>
    <property type="match status" value="1"/>
</dbReference>
<dbReference type="EMBL" id="CADCXU010020568">
    <property type="protein sequence ID" value="CAB0008675.1"/>
    <property type="molecule type" value="Genomic_DNA"/>
</dbReference>
<accession>A0A6H5GW27</accession>